<evidence type="ECO:0000256" key="5">
    <source>
        <dbReference type="ARBA" id="ARBA00022741"/>
    </source>
</evidence>
<evidence type="ECO:0000256" key="11">
    <source>
        <dbReference type="RuleBase" id="RU000544"/>
    </source>
</evidence>
<keyword evidence="14" id="KW-1185">Reference proteome</keyword>
<evidence type="ECO:0000256" key="9">
    <source>
        <dbReference type="PIRSR" id="PIRSR035805-1"/>
    </source>
</evidence>
<dbReference type="PROSITE" id="PS00603">
    <property type="entry name" value="TK_CELLULAR_TYPE"/>
    <property type="match status" value="1"/>
</dbReference>
<feature type="binding site" evidence="8">
    <location>
        <position position="148"/>
    </location>
    <ligand>
        <name>Zn(2+)</name>
        <dbReference type="ChEBI" id="CHEBI:29105"/>
    </ligand>
</feature>
<dbReference type="InterPro" id="IPR020633">
    <property type="entry name" value="Thymidine_kinase_CS"/>
</dbReference>
<dbReference type="Gene3D" id="3.30.60.20">
    <property type="match status" value="1"/>
</dbReference>
<evidence type="ECO:0000256" key="3">
    <source>
        <dbReference type="ARBA" id="ARBA00022634"/>
    </source>
</evidence>
<comment type="subcellular location">
    <subcellularLocation>
        <location evidence="8">Cytoplasm</location>
    </subcellularLocation>
</comment>
<evidence type="ECO:0000256" key="8">
    <source>
        <dbReference type="HAMAP-Rule" id="MF_00124"/>
    </source>
</evidence>
<evidence type="ECO:0000256" key="4">
    <source>
        <dbReference type="ARBA" id="ARBA00022679"/>
    </source>
</evidence>
<dbReference type="GO" id="GO:0004797">
    <property type="term" value="F:thymidine kinase activity"/>
    <property type="evidence" value="ECO:0007669"/>
    <property type="project" value="UniProtKB-UniRule"/>
</dbReference>
<evidence type="ECO:0000256" key="12">
    <source>
        <dbReference type="RuleBase" id="RU004165"/>
    </source>
</evidence>
<dbReference type="HAMAP" id="MF_00124">
    <property type="entry name" value="Thymidine_kinase"/>
    <property type="match status" value="1"/>
</dbReference>
<dbReference type="OrthoDB" id="9781579at2"/>
<feature type="binding site" evidence="8">
    <location>
        <position position="150"/>
    </location>
    <ligand>
        <name>Zn(2+)</name>
        <dbReference type="ChEBI" id="CHEBI:29105"/>
    </ligand>
</feature>
<comment type="similarity">
    <text evidence="1 8 12">Belongs to the thymidine kinase family.</text>
</comment>
<dbReference type="RefSeq" id="WP_026656701.1">
    <property type="nucleotide sequence ID" value="NZ_FMUR01000006.1"/>
</dbReference>
<comment type="caution">
    <text evidence="8">Lacks conserved residue(s) required for the propagation of feature annotation.</text>
</comment>
<evidence type="ECO:0000256" key="2">
    <source>
        <dbReference type="ARBA" id="ARBA00012118"/>
    </source>
</evidence>
<keyword evidence="6 8" id="KW-0418">Kinase</keyword>
<dbReference type="Proteomes" id="UP000183047">
    <property type="component" value="Unassembled WGS sequence"/>
</dbReference>
<dbReference type="GO" id="GO:0005524">
    <property type="term" value="F:ATP binding"/>
    <property type="evidence" value="ECO:0007669"/>
    <property type="project" value="UniProtKB-UniRule"/>
</dbReference>
<dbReference type="EC" id="2.7.1.21" evidence="2 8"/>
<dbReference type="GO" id="GO:0071897">
    <property type="term" value="P:DNA biosynthetic process"/>
    <property type="evidence" value="ECO:0007669"/>
    <property type="project" value="UniProtKB-KW"/>
</dbReference>
<feature type="binding site" evidence="8">
    <location>
        <begin position="90"/>
        <end position="93"/>
    </location>
    <ligand>
        <name>ATP</name>
        <dbReference type="ChEBI" id="CHEBI:30616"/>
    </ligand>
</feature>
<protein>
    <recommendedName>
        <fullName evidence="2 8">Thymidine kinase</fullName>
        <ecNumber evidence="2 8">2.7.1.21</ecNumber>
    </recommendedName>
</protein>
<dbReference type="STRING" id="185008.bhn_I0391"/>
<evidence type="ECO:0000256" key="7">
    <source>
        <dbReference type="ARBA" id="ARBA00022840"/>
    </source>
</evidence>
<evidence type="ECO:0000256" key="1">
    <source>
        <dbReference type="ARBA" id="ARBA00007587"/>
    </source>
</evidence>
<keyword evidence="5 8" id="KW-0547">Nucleotide-binding</keyword>
<dbReference type="GO" id="GO:0046104">
    <property type="term" value="P:thymidine metabolic process"/>
    <property type="evidence" value="ECO:0007669"/>
    <property type="project" value="TreeGrafter"/>
</dbReference>
<dbReference type="GO" id="GO:0005829">
    <property type="term" value="C:cytosol"/>
    <property type="evidence" value="ECO:0007669"/>
    <property type="project" value="TreeGrafter"/>
</dbReference>
<gene>
    <name evidence="8" type="primary">tdk</name>
    <name evidence="13" type="ORF">SAMN02910451_00994</name>
</gene>
<dbReference type="GO" id="GO:0008270">
    <property type="term" value="F:zinc ion binding"/>
    <property type="evidence" value="ECO:0007669"/>
    <property type="project" value="UniProtKB-UniRule"/>
</dbReference>
<feature type="active site" description="Proton acceptor" evidence="8 9">
    <location>
        <position position="91"/>
    </location>
</feature>
<evidence type="ECO:0000256" key="6">
    <source>
        <dbReference type="ARBA" id="ARBA00022777"/>
    </source>
</evidence>
<dbReference type="Pfam" id="PF00265">
    <property type="entry name" value="TK"/>
    <property type="match status" value="1"/>
</dbReference>
<dbReference type="SUPFAM" id="SSF52540">
    <property type="entry name" value="P-loop containing nucleoside triphosphate hydrolases"/>
    <property type="match status" value="1"/>
</dbReference>
<evidence type="ECO:0000313" key="13">
    <source>
        <dbReference type="EMBL" id="SCX99064.1"/>
    </source>
</evidence>
<dbReference type="Gene3D" id="3.40.50.300">
    <property type="entry name" value="P-loop containing nucleotide triphosphate hydrolases"/>
    <property type="match status" value="1"/>
</dbReference>
<keyword evidence="8" id="KW-0479">Metal-binding</keyword>
<evidence type="ECO:0000256" key="10">
    <source>
        <dbReference type="PIRSR" id="PIRSR035805-2"/>
    </source>
</evidence>
<keyword evidence="7 8" id="KW-0067">ATP-binding</keyword>
<dbReference type="EMBL" id="FMUR01000006">
    <property type="protein sequence ID" value="SCX99064.1"/>
    <property type="molecule type" value="Genomic_DNA"/>
</dbReference>
<feature type="binding site" evidence="10">
    <location>
        <begin position="172"/>
        <end position="175"/>
    </location>
    <ligand>
        <name>substrate</name>
    </ligand>
</feature>
<dbReference type="SUPFAM" id="SSF57716">
    <property type="entry name" value="Glucocorticoid receptor-like (DNA-binding domain)"/>
    <property type="match status" value="1"/>
</dbReference>
<dbReference type="InterPro" id="IPR001267">
    <property type="entry name" value="Thymidine_kinase"/>
</dbReference>
<dbReference type="PIRSF" id="PIRSF035805">
    <property type="entry name" value="TK_cell"/>
    <property type="match status" value="1"/>
</dbReference>
<dbReference type="AlphaFoldDB" id="A0A1G5C9W0"/>
<dbReference type="InterPro" id="IPR027417">
    <property type="entry name" value="P-loop_NTPase"/>
</dbReference>
<comment type="catalytic activity">
    <reaction evidence="8 11">
        <text>thymidine + ATP = dTMP + ADP + H(+)</text>
        <dbReference type="Rhea" id="RHEA:19129"/>
        <dbReference type="ChEBI" id="CHEBI:15378"/>
        <dbReference type="ChEBI" id="CHEBI:17748"/>
        <dbReference type="ChEBI" id="CHEBI:30616"/>
        <dbReference type="ChEBI" id="CHEBI:63528"/>
        <dbReference type="ChEBI" id="CHEBI:456216"/>
        <dbReference type="EC" id="2.7.1.21"/>
    </reaction>
</comment>
<comment type="subunit">
    <text evidence="8">Homotetramer.</text>
</comment>
<keyword evidence="8" id="KW-0862">Zinc</keyword>
<feature type="binding site" evidence="8">
    <location>
        <position position="187"/>
    </location>
    <ligand>
        <name>Zn(2+)</name>
        <dbReference type="ChEBI" id="CHEBI:29105"/>
    </ligand>
</feature>
<keyword evidence="4 8" id="KW-0808">Transferase</keyword>
<evidence type="ECO:0000313" key="14">
    <source>
        <dbReference type="Proteomes" id="UP000183047"/>
    </source>
</evidence>
<dbReference type="PANTHER" id="PTHR11441">
    <property type="entry name" value="THYMIDINE KINASE"/>
    <property type="match status" value="1"/>
</dbReference>
<feature type="binding site" evidence="10">
    <location>
        <position position="180"/>
    </location>
    <ligand>
        <name>substrate</name>
    </ligand>
</feature>
<name>A0A1G5C9W0_9FIRM</name>
<proteinExistence type="inferred from homology"/>
<accession>A0A1G5C9W0</accession>
<dbReference type="NCBIfam" id="NF003300">
    <property type="entry name" value="PRK04296.1-5"/>
    <property type="match status" value="1"/>
</dbReference>
<keyword evidence="3 8" id="KW-0237">DNA synthesis</keyword>
<dbReference type="PANTHER" id="PTHR11441:SF0">
    <property type="entry name" value="THYMIDINE KINASE, CYTOSOLIC"/>
    <property type="match status" value="1"/>
</dbReference>
<organism evidence="13 14">
    <name type="scientific">Butyrivibrio hungatei</name>
    <dbReference type="NCBI Taxonomy" id="185008"/>
    <lineage>
        <taxon>Bacteria</taxon>
        <taxon>Bacillati</taxon>
        <taxon>Bacillota</taxon>
        <taxon>Clostridia</taxon>
        <taxon>Lachnospirales</taxon>
        <taxon>Lachnospiraceae</taxon>
        <taxon>Butyrivibrio</taxon>
    </lineage>
</organism>
<sequence length="208" mass="23739">MGKLYFRYGAMGSSKTANALMVQYNYIEKGQKCILLKPKTDDRDGEKIVKSRMGLSAEATFVEEFIDEVKNEWFTGKAEGWKELDCVIVDEAQFLTEEQVDILAEVVDRYDLPVICYGLRTDFTSHLFPGSKRLMEIANYIEEVPTVCWCGRRAHFNARVSDGKIVRTGEQVMVGGNESYVSLCRRHFLSGEVYGKRERELSDGTKMN</sequence>
<feature type="binding site" evidence="8">
    <location>
        <position position="184"/>
    </location>
    <ligand>
        <name>Zn(2+)</name>
        <dbReference type="ChEBI" id="CHEBI:29105"/>
    </ligand>
</feature>
<reference evidence="14" key="1">
    <citation type="submission" date="2016-10" db="EMBL/GenBank/DDBJ databases">
        <authorList>
            <person name="Varghese N."/>
            <person name="Submissions S."/>
        </authorList>
    </citation>
    <scope>NUCLEOTIDE SEQUENCE [LARGE SCALE GENOMIC DNA]</scope>
    <source>
        <strain evidence="14">XBD2006</strain>
    </source>
</reference>
<keyword evidence="8" id="KW-0963">Cytoplasm</keyword>